<proteinExistence type="predicted"/>
<dbReference type="PIRSF" id="PIRSF018747">
    <property type="entry name" value="UCP018747"/>
    <property type="match status" value="1"/>
</dbReference>
<keyword evidence="3" id="KW-1185">Reference proteome</keyword>
<organism evidence="2 3">
    <name type="scientific">candidate division MSBL1 archaeon SCGC-AAA259E19</name>
    <dbReference type="NCBI Taxonomy" id="1698264"/>
    <lineage>
        <taxon>Archaea</taxon>
        <taxon>Methanobacteriati</taxon>
        <taxon>Methanobacteriota</taxon>
        <taxon>candidate division MSBL1</taxon>
    </lineage>
</organism>
<feature type="domain" description="DUF447" evidence="1">
    <location>
        <begin position="16"/>
        <end position="119"/>
    </location>
</feature>
<dbReference type="InterPro" id="IPR007386">
    <property type="entry name" value="DUF447_N"/>
</dbReference>
<name>A0A133UN59_9EURY</name>
<dbReference type="SUPFAM" id="SSF50475">
    <property type="entry name" value="FMN-binding split barrel"/>
    <property type="match status" value="1"/>
</dbReference>
<dbReference type="InterPro" id="IPR016733">
    <property type="entry name" value="UCP018747"/>
</dbReference>
<reference evidence="2 3" key="1">
    <citation type="journal article" date="2016" name="Sci. Rep.">
        <title>Metabolic traits of an uncultured archaeal lineage -MSBL1- from brine pools of the Red Sea.</title>
        <authorList>
            <person name="Mwirichia R."/>
            <person name="Alam I."/>
            <person name="Rashid M."/>
            <person name="Vinu M."/>
            <person name="Ba-Alawi W."/>
            <person name="Anthony Kamau A."/>
            <person name="Kamanda Ngugi D."/>
            <person name="Goker M."/>
            <person name="Klenk H.P."/>
            <person name="Bajic V."/>
            <person name="Stingl U."/>
        </authorList>
    </citation>
    <scope>NUCLEOTIDE SEQUENCE [LARGE SCALE GENOMIC DNA]</scope>
    <source>
        <strain evidence="2">SCGC-AAA259E19</strain>
    </source>
</reference>
<dbReference type="InterPro" id="IPR012349">
    <property type="entry name" value="Split_barrel_FMN-bd"/>
</dbReference>
<dbReference type="Pfam" id="PF04289">
    <property type="entry name" value="DUF447_N"/>
    <property type="match status" value="1"/>
</dbReference>
<comment type="caution">
    <text evidence="2">The sequence shown here is derived from an EMBL/GenBank/DDBJ whole genome shotgun (WGS) entry which is preliminary data.</text>
</comment>
<evidence type="ECO:0000313" key="3">
    <source>
        <dbReference type="Proteomes" id="UP000070284"/>
    </source>
</evidence>
<sequence length="220" mass="24720">MSILQRIGFRENSPAEVILTSFTPEGDPHAASVGVYASGEKRIKLNLFAGTESYENLFHSGSGVANVVTNPEFLIKGGLPDIFDQNIKSFDFGNSKVVNAPSLSDADAKIEFEVEEMKEKLLDDDIGPSKFYEVKGAIKNVEIINNIPRSFKRTDFYLIESAIIGSKALEAQRKGNRTKFEELIEEISFFKDRCKKISPRSKKCRLIRRIIDYLEGKSDE</sequence>
<accession>A0A133UN59</accession>
<evidence type="ECO:0000313" key="2">
    <source>
        <dbReference type="EMBL" id="KXA95645.1"/>
    </source>
</evidence>
<gene>
    <name evidence="2" type="ORF">AKJ65_01265</name>
</gene>
<dbReference type="Proteomes" id="UP000070284">
    <property type="component" value="Unassembled WGS sequence"/>
</dbReference>
<dbReference type="EMBL" id="LHXO01000010">
    <property type="protein sequence ID" value="KXA95645.1"/>
    <property type="molecule type" value="Genomic_DNA"/>
</dbReference>
<evidence type="ECO:0000259" key="1">
    <source>
        <dbReference type="Pfam" id="PF04289"/>
    </source>
</evidence>
<dbReference type="Gene3D" id="2.30.110.10">
    <property type="entry name" value="Electron Transport, Fmn-binding Protein, Chain A"/>
    <property type="match status" value="1"/>
</dbReference>
<dbReference type="AlphaFoldDB" id="A0A133UN59"/>
<protein>
    <recommendedName>
        <fullName evidence="1">DUF447 domain-containing protein</fullName>
    </recommendedName>
</protein>